<keyword evidence="2" id="KW-1185">Reference proteome</keyword>
<dbReference type="Proteomes" id="UP001221142">
    <property type="component" value="Unassembled WGS sequence"/>
</dbReference>
<sequence>MTSGRAEAGFFGASRTRPQIGAGFVRCLSCWRRRRSWGWYGSRCLSGKGGQTEARQSLGFAQIRRGVRPLNGVWKGRRLRRSRMPALQCTLGWVFSSFRCCCGECRGPRVAGGGGEGGDGFRGDECPAYQSCRHWEAQASEKRCLHLHTARPITPKPAPVDVPLQPASPPDSWRCEREYVYCPRLLPPHAHCFSHSGRVTIRVFTAFQCFPYLAYLVGVLLLPFSGCISCAVDLASGLESTSA</sequence>
<evidence type="ECO:0000313" key="1">
    <source>
        <dbReference type="EMBL" id="KAJ7616076.1"/>
    </source>
</evidence>
<protein>
    <submittedName>
        <fullName evidence="1">Uncharacterized protein</fullName>
    </submittedName>
</protein>
<name>A0AAD7FEZ7_9AGAR</name>
<gene>
    <name evidence="1" type="ORF">FB45DRAFT_237052</name>
</gene>
<accession>A0AAD7FEZ7</accession>
<reference evidence="1" key="1">
    <citation type="submission" date="2023-03" db="EMBL/GenBank/DDBJ databases">
        <title>Massive genome expansion in bonnet fungi (Mycena s.s.) driven by repeated elements and novel gene families across ecological guilds.</title>
        <authorList>
            <consortium name="Lawrence Berkeley National Laboratory"/>
            <person name="Harder C.B."/>
            <person name="Miyauchi S."/>
            <person name="Viragh M."/>
            <person name="Kuo A."/>
            <person name="Thoen E."/>
            <person name="Andreopoulos B."/>
            <person name="Lu D."/>
            <person name="Skrede I."/>
            <person name="Drula E."/>
            <person name="Henrissat B."/>
            <person name="Morin E."/>
            <person name="Kohler A."/>
            <person name="Barry K."/>
            <person name="LaButti K."/>
            <person name="Morin E."/>
            <person name="Salamov A."/>
            <person name="Lipzen A."/>
            <person name="Mereny Z."/>
            <person name="Hegedus B."/>
            <person name="Baldrian P."/>
            <person name="Stursova M."/>
            <person name="Weitz H."/>
            <person name="Taylor A."/>
            <person name="Grigoriev I.V."/>
            <person name="Nagy L.G."/>
            <person name="Martin F."/>
            <person name="Kauserud H."/>
        </authorList>
    </citation>
    <scope>NUCLEOTIDE SEQUENCE</scope>
    <source>
        <strain evidence="1">9284</strain>
    </source>
</reference>
<evidence type="ECO:0000313" key="2">
    <source>
        <dbReference type="Proteomes" id="UP001221142"/>
    </source>
</evidence>
<proteinExistence type="predicted"/>
<dbReference type="EMBL" id="JARKIF010000023">
    <property type="protein sequence ID" value="KAJ7616076.1"/>
    <property type="molecule type" value="Genomic_DNA"/>
</dbReference>
<comment type="caution">
    <text evidence="1">The sequence shown here is derived from an EMBL/GenBank/DDBJ whole genome shotgun (WGS) entry which is preliminary data.</text>
</comment>
<organism evidence="1 2">
    <name type="scientific">Roridomyces roridus</name>
    <dbReference type="NCBI Taxonomy" id="1738132"/>
    <lineage>
        <taxon>Eukaryota</taxon>
        <taxon>Fungi</taxon>
        <taxon>Dikarya</taxon>
        <taxon>Basidiomycota</taxon>
        <taxon>Agaricomycotina</taxon>
        <taxon>Agaricomycetes</taxon>
        <taxon>Agaricomycetidae</taxon>
        <taxon>Agaricales</taxon>
        <taxon>Marasmiineae</taxon>
        <taxon>Mycenaceae</taxon>
        <taxon>Roridomyces</taxon>
    </lineage>
</organism>
<dbReference type="AlphaFoldDB" id="A0AAD7FEZ7"/>